<dbReference type="SMART" id="SM00487">
    <property type="entry name" value="DEXDc"/>
    <property type="match status" value="1"/>
</dbReference>
<dbReference type="Pfam" id="PF00271">
    <property type="entry name" value="Helicase_C"/>
    <property type="match status" value="1"/>
</dbReference>
<gene>
    <name evidence="2" type="ORF">GII30_16070</name>
</gene>
<keyword evidence="2" id="KW-0347">Helicase</keyword>
<evidence type="ECO:0000256" key="1">
    <source>
        <dbReference type="ARBA" id="ARBA00022801"/>
    </source>
</evidence>
<evidence type="ECO:0000313" key="2">
    <source>
        <dbReference type="EMBL" id="QHN40460.1"/>
    </source>
</evidence>
<dbReference type="AlphaFoldDB" id="A0A857MI53"/>
<dbReference type="GO" id="GO:0005524">
    <property type="term" value="F:ATP binding"/>
    <property type="evidence" value="ECO:0007669"/>
    <property type="project" value="InterPro"/>
</dbReference>
<dbReference type="SMART" id="SM00490">
    <property type="entry name" value="HELICc"/>
    <property type="match status" value="1"/>
</dbReference>
<dbReference type="InterPro" id="IPR000330">
    <property type="entry name" value="SNF2_N"/>
</dbReference>
<dbReference type="InterPro" id="IPR049730">
    <property type="entry name" value="SNF2/RAD54-like_C"/>
</dbReference>
<dbReference type="GO" id="GO:0016787">
    <property type="term" value="F:hydrolase activity"/>
    <property type="evidence" value="ECO:0007669"/>
    <property type="project" value="UniProtKB-KW"/>
</dbReference>
<proteinExistence type="predicted"/>
<dbReference type="CDD" id="cd18012">
    <property type="entry name" value="DEXQc_arch_SWI2_SNF2"/>
    <property type="match status" value="1"/>
</dbReference>
<dbReference type="InterPro" id="IPR027417">
    <property type="entry name" value="P-loop_NTPase"/>
</dbReference>
<keyword evidence="2" id="KW-0547">Nucleotide-binding</keyword>
<reference evidence="2" key="1">
    <citation type="journal article" date="2021" name="Nat. Microbiol.">
        <title>Cocultivation of an ultrasmall environmental parasitic bacterium with lytic ability against bacteria associated with wastewater foams.</title>
        <authorList>
            <person name="Batinovic S."/>
            <person name="Rose J.J.A."/>
            <person name="Ratcliffe J."/>
            <person name="Seviour R.J."/>
            <person name="Petrovski S."/>
        </authorList>
    </citation>
    <scope>NUCLEOTIDE SEQUENCE</scope>
    <source>
        <strain evidence="2">CON44</strain>
    </source>
</reference>
<dbReference type="SUPFAM" id="SSF52540">
    <property type="entry name" value="P-loop containing nucleoside triphosphate hydrolases"/>
    <property type="match status" value="2"/>
</dbReference>
<dbReference type="GO" id="GO:0004386">
    <property type="term" value="F:helicase activity"/>
    <property type="evidence" value="ECO:0007669"/>
    <property type="project" value="UniProtKB-KW"/>
</dbReference>
<dbReference type="InterPro" id="IPR022138">
    <property type="entry name" value="DUF3670"/>
</dbReference>
<keyword evidence="2" id="KW-0067">ATP-binding</keyword>
<dbReference type="PROSITE" id="PS51194">
    <property type="entry name" value="HELICASE_CTER"/>
    <property type="match status" value="1"/>
</dbReference>
<dbReference type="Gene3D" id="3.40.50.10810">
    <property type="entry name" value="Tandem AAA-ATPase domain"/>
    <property type="match status" value="1"/>
</dbReference>
<accession>A0A857MI53</accession>
<dbReference type="CDD" id="cd18793">
    <property type="entry name" value="SF2_C_SNF"/>
    <property type="match status" value="1"/>
</dbReference>
<dbReference type="Pfam" id="PF12419">
    <property type="entry name" value="DUF3670"/>
    <property type="match status" value="1"/>
</dbReference>
<dbReference type="InterPro" id="IPR014001">
    <property type="entry name" value="Helicase_ATP-bd"/>
</dbReference>
<organism evidence="2">
    <name type="scientific">Gordonia amarae</name>
    <dbReference type="NCBI Taxonomy" id="36821"/>
    <lineage>
        <taxon>Bacteria</taxon>
        <taxon>Bacillati</taxon>
        <taxon>Actinomycetota</taxon>
        <taxon>Actinomycetes</taxon>
        <taxon>Mycobacteriales</taxon>
        <taxon>Gordoniaceae</taxon>
        <taxon>Gordonia</taxon>
    </lineage>
</organism>
<dbReference type="PROSITE" id="PS51192">
    <property type="entry name" value="HELICASE_ATP_BIND_1"/>
    <property type="match status" value="1"/>
</dbReference>
<dbReference type="Gene3D" id="3.40.50.300">
    <property type="entry name" value="P-loop containing nucleotide triphosphate hydrolases"/>
    <property type="match status" value="1"/>
</dbReference>
<dbReference type="Pfam" id="PF00176">
    <property type="entry name" value="SNF2-rel_dom"/>
    <property type="match status" value="1"/>
</dbReference>
<name>A0A857MI53_9ACTN</name>
<dbReference type="EMBL" id="CP045810">
    <property type="protein sequence ID" value="QHN40460.1"/>
    <property type="molecule type" value="Genomic_DNA"/>
</dbReference>
<keyword evidence="1" id="KW-0378">Hydrolase</keyword>
<dbReference type="InterPro" id="IPR001650">
    <property type="entry name" value="Helicase_C-like"/>
</dbReference>
<protein>
    <submittedName>
        <fullName evidence="2">ATP-dependent helicase</fullName>
    </submittedName>
</protein>
<dbReference type="InterPro" id="IPR038718">
    <property type="entry name" value="SNF2-like_sf"/>
</dbReference>
<sequence>MECSTIATTADTHHPLGLHALWRPGAGLSLWHGADRPDPALPEPIAALLAGRRFSTRVAVIGADGRRDFAATATLGVTAAVVFLDATRSLSTHPELAWYRHLLDGVRRLVAAGCVTPAVSSADGAALVRWQPVTTPLWRSWSAVMWGAAPDVIAGNNADPRAAVDDLVAELTDHLCRARLTTVGSGAHRFGFIDALLPGAPGDAVPTSRAGAASAAWLAWQNSAGGDETSVVFRLHEPDESDELPGPGAGSLWRFQVCLRSVEGDLEPVVPHRLDPADLDRVTTDLANAVTAFGPLRQALPDRTTLDYLLTTDTVAELFADGVSALGQAGFAVLLPRTIADVRPALSLTGRPVVGSPRRNAMVGLGAVRDFQWRLALGTGGDAVTLTDADIDELARQKGDLVRVRGIWMRADGAALTRAAGFIAAQRVAAAAGTAPDMGELLDLVTGDEERTGVPVTAVSGMSWLDDIADAGSLRPPALPNAELADASLRPYQQRGFEWLTHLAGLGVGAVLADDMGLGKTVQVIAVLADEHRRHPGDAEALPTLVVCPMSVIGNWQREIARFAPELTVTMHHGQQRPAGSRFTEHHRDTDVVITTFATATRDRALLAGHSWRRIVVDEAQHVKNVNTAAAKAIRTIPTEHRIALTGTPVENRLEDLRAIIDFVNPGLLGSASVFRARFAEPIERDRDPAALRHLTRLTRPFILRREKTDPAIISDLPAKDELTVRANLTVEQAALYRAVVDELMEALKDKEQRVLRRRTVLAALTRLKQICNHPAHYLGDGSPITRRSGHRSGKVELLADIATTLVDEGDRALVFTQFATFGEMLAGWLGGLLSTDVPLLHGGVSRTDRDAMVTRFQSDDGPPVLVATLKAGGTGLNLTAANHVIHVDRWWNPAVEDQATDRAFRIGQQRDVHVRRFVCVGTLEERIDDMIHSKRELSALTVSTGESWLGDFGNDELYELFALRDEAVGE</sequence>
<dbReference type="PANTHER" id="PTHR10799">
    <property type="entry name" value="SNF2/RAD54 HELICASE FAMILY"/>
    <property type="match status" value="1"/>
</dbReference>